<dbReference type="PATRIC" id="fig|55758.3.peg.1664"/>
<dbReference type="Proteomes" id="UP000077066">
    <property type="component" value="Unassembled WGS sequence"/>
</dbReference>
<dbReference type="AlphaFoldDB" id="A0A162FKI3"/>
<dbReference type="Pfam" id="PF00156">
    <property type="entry name" value="Pribosyltran"/>
    <property type="match status" value="1"/>
</dbReference>
<dbReference type="CDD" id="cd06223">
    <property type="entry name" value="PRTases_typeI"/>
    <property type="match status" value="1"/>
</dbReference>
<dbReference type="GO" id="GO:0006166">
    <property type="term" value="P:purine ribonucleoside salvage"/>
    <property type="evidence" value="ECO:0007669"/>
    <property type="project" value="UniProtKB-KW"/>
</dbReference>
<keyword evidence="1 5" id="KW-0963">Cytoplasm</keyword>
<gene>
    <name evidence="7" type="primary">apt</name>
    <name evidence="5" type="synonym">hpt</name>
    <name evidence="7" type="ORF">MBFIL_14740</name>
</gene>
<dbReference type="OrthoDB" id="8323at2157"/>
<keyword evidence="3 5" id="KW-0808">Transferase</keyword>
<dbReference type="InterPro" id="IPR026597">
    <property type="entry name" value="HGPRTase-like"/>
</dbReference>
<comment type="similarity">
    <text evidence="5">Belongs to the purine/pyrimidine phosphoribosyltransferase family. Archaeal HPRT subfamily.</text>
</comment>
<dbReference type="EC" id="2.4.2.8" evidence="5"/>
<dbReference type="Gene3D" id="3.40.50.2020">
    <property type="match status" value="1"/>
</dbReference>
<evidence type="ECO:0000313" key="7">
    <source>
        <dbReference type="EMBL" id="KZX11390.1"/>
    </source>
</evidence>
<feature type="domain" description="Phosphoribosyltransferase" evidence="6">
    <location>
        <begin position="45"/>
        <end position="161"/>
    </location>
</feature>
<name>A0A162FKI3_9EURY</name>
<accession>A0A162FKI3</accession>
<dbReference type="NCBIfam" id="NF040646">
    <property type="entry name" value="HPT_Archaea"/>
    <property type="match status" value="1"/>
</dbReference>
<dbReference type="InterPro" id="IPR050118">
    <property type="entry name" value="Pur/Pyrimidine_PRTase"/>
</dbReference>
<dbReference type="GO" id="GO:0005737">
    <property type="term" value="C:cytoplasm"/>
    <property type="evidence" value="ECO:0007669"/>
    <property type="project" value="UniProtKB-SubCell"/>
</dbReference>
<organism evidence="7 8">
    <name type="scientific">Methanobrevibacter filiformis</name>
    <dbReference type="NCBI Taxonomy" id="55758"/>
    <lineage>
        <taxon>Archaea</taxon>
        <taxon>Methanobacteriati</taxon>
        <taxon>Methanobacteriota</taxon>
        <taxon>Methanomada group</taxon>
        <taxon>Methanobacteria</taxon>
        <taxon>Methanobacteriales</taxon>
        <taxon>Methanobacteriaceae</taxon>
        <taxon>Methanobrevibacter</taxon>
    </lineage>
</organism>
<evidence type="ECO:0000259" key="6">
    <source>
        <dbReference type="Pfam" id="PF00156"/>
    </source>
</evidence>
<keyword evidence="4 5" id="KW-0660">Purine salvage</keyword>
<dbReference type="SUPFAM" id="SSF53271">
    <property type="entry name" value="PRTase-like"/>
    <property type="match status" value="1"/>
</dbReference>
<proteinExistence type="inferred from homology"/>
<comment type="caution">
    <text evidence="7">The sequence shown here is derived from an EMBL/GenBank/DDBJ whole genome shotgun (WGS) entry which is preliminary data.</text>
</comment>
<dbReference type="InterPro" id="IPR029057">
    <property type="entry name" value="PRTase-like"/>
</dbReference>
<dbReference type="GO" id="GO:0052657">
    <property type="term" value="F:guanine phosphoribosyltransferase activity"/>
    <property type="evidence" value="ECO:0007669"/>
    <property type="project" value="RHEA"/>
</dbReference>
<evidence type="ECO:0000256" key="3">
    <source>
        <dbReference type="ARBA" id="ARBA00022679"/>
    </source>
</evidence>
<evidence type="ECO:0000256" key="5">
    <source>
        <dbReference type="HAMAP-Rule" id="MF_01467"/>
    </source>
</evidence>
<keyword evidence="8" id="KW-1185">Reference proteome</keyword>
<protein>
    <recommendedName>
        <fullName evidence="5">Hypoxanthine/guanine phosphoribosyltransferase</fullName>
        <shortName evidence="5">HGPRTase</shortName>
        <ecNumber evidence="5">2.4.2.8</ecNumber>
    </recommendedName>
</protein>
<evidence type="ECO:0000256" key="1">
    <source>
        <dbReference type="ARBA" id="ARBA00022490"/>
    </source>
</evidence>
<dbReference type="EMBL" id="LWMT01000251">
    <property type="protein sequence ID" value="KZX11390.1"/>
    <property type="molecule type" value="Genomic_DNA"/>
</dbReference>
<comment type="catalytic activity">
    <reaction evidence="5">
        <text>GMP + diphosphate = guanine + 5-phospho-alpha-D-ribose 1-diphosphate</text>
        <dbReference type="Rhea" id="RHEA:25424"/>
        <dbReference type="ChEBI" id="CHEBI:16235"/>
        <dbReference type="ChEBI" id="CHEBI:33019"/>
        <dbReference type="ChEBI" id="CHEBI:58017"/>
        <dbReference type="ChEBI" id="CHEBI:58115"/>
    </reaction>
</comment>
<dbReference type="PANTHER" id="PTHR43864:SF1">
    <property type="entry name" value="XANTHINE PHOSPHORIBOSYLTRANSFERASE"/>
    <property type="match status" value="1"/>
</dbReference>
<dbReference type="STRING" id="55758.MBFIL_14740"/>
<dbReference type="PANTHER" id="PTHR43864">
    <property type="entry name" value="HYPOXANTHINE/GUANINE PHOSPHORIBOSYLTRANSFERASE"/>
    <property type="match status" value="1"/>
</dbReference>
<sequence>MLENLKKSLEASPVIKKGDYDYFVNPITDGIPEMVPDVLRELVAIVKDKVDLKDIDKIVCIEAMGIHLATALSLETDIPFVVIRKREYGLPGETSVFQETGYSKQNLYINFIDSEDNIIVIDDVVSTGGTLVATISSLKERGANVQDVIAIVEKYEGKQRVKNETGVNVLTLAKLDIIDSKPVVDILV</sequence>
<comment type="pathway">
    <text evidence="5">Purine metabolism; IMP biosynthesis via salvage pathway; IMP from hypoxanthine: step 1/1.</text>
</comment>
<evidence type="ECO:0000256" key="4">
    <source>
        <dbReference type="ARBA" id="ARBA00022726"/>
    </source>
</evidence>
<comment type="subunit">
    <text evidence="5">Homodimer.</text>
</comment>
<dbReference type="UniPathway" id="UPA00591">
    <property type="reaction ID" value="UER00648"/>
</dbReference>
<comment type="catalytic activity">
    <reaction evidence="5">
        <text>IMP + diphosphate = hypoxanthine + 5-phospho-alpha-D-ribose 1-diphosphate</text>
        <dbReference type="Rhea" id="RHEA:17973"/>
        <dbReference type="ChEBI" id="CHEBI:17368"/>
        <dbReference type="ChEBI" id="CHEBI:33019"/>
        <dbReference type="ChEBI" id="CHEBI:58017"/>
        <dbReference type="ChEBI" id="CHEBI:58053"/>
        <dbReference type="EC" id="2.4.2.8"/>
    </reaction>
</comment>
<evidence type="ECO:0000313" key="8">
    <source>
        <dbReference type="Proteomes" id="UP000077066"/>
    </source>
</evidence>
<comment type="function">
    <text evidence="5">Catalyzes a salvage reaction resulting in the formation of IMP that is energically less costly than de novo synthesis.</text>
</comment>
<dbReference type="NCBIfam" id="NF002635">
    <property type="entry name" value="PRK02304.1-4"/>
    <property type="match status" value="1"/>
</dbReference>
<keyword evidence="2 5" id="KW-0328">Glycosyltransferase</keyword>
<dbReference type="GO" id="GO:0032264">
    <property type="term" value="P:IMP salvage"/>
    <property type="evidence" value="ECO:0007669"/>
    <property type="project" value="UniProtKB-UniRule"/>
</dbReference>
<comment type="subcellular location">
    <subcellularLocation>
        <location evidence="5">Cytoplasm</location>
    </subcellularLocation>
</comment>
<evidence type="ECO:0000256" key="2">
    <source>
        <dbReference type="ARBA" id="ARBA00022676"/>
    </source>
</evidence>
<dbReference type="InterPro" id="IPR000836">
    <property type="entry name" value="PRTase_dom"/>
</dbReference>
<reference evidence="7 8" key="1">
    <citation type="submission" date="2016-04" db="EMBL/GenBank/DDBJ databases">
        <title>Genome sequence of Methanobrevibacter filiformis DSM 11501.</title>
        <authorList>
            <person name="Poehlein A."/>
            <person name="Seedorf H."/>
            <person name="Daniel R."/>
        </authorList>
    </citation>
    <scope>NUCLEOTIDE SEQUENCE [LARGE SCALE GENOMIC DNA]</scope>
    <source>
        <strain evidence="7 8">DSM 11501</strain>
    </source>
</reference>
<dbReference type="HAMAP" id="MF_01467">
    <property type="entry name" value="Hypx_phosphoribosyltr"/>
    <property type="match status" value="1"/>
</dbReference>
<dbReference type="RefSeq" id="WP_066973195.1">
    <property type="nucleotide sequence ID" value="NZ_LWMT01000251.1"/>
</dbReference>
<dbReference type="GO" id="GO:0004422">
    <property type="term" value="F:hypoxanthine phosphoribosyltransferase activity"/>
    <property type="evidence" value="ECO:0007669"/>
    <property type="project" value="UniProtKB-UniRule"/>
</dbReference>